<evidence type="ECO:0000259" key="3">
    <source>
        <dbReference type="Pfam" id="PF13600"/>
    </source>
</evidence>
<dbReference type="InterPro" id="IPR037291">
    <property type="entry name" value="DUF4139"/>
</dbReference>
<evidence type="ECO:0000256" key="1">
    <source>
        <dbReference type="SAM" id="SignalP"/>
    </source>
</evidence>
<name>A0AAJ3LTQ0_PROHU</name>
<dbReference type="PANTHER" id="PTHR31005">
    <property type="entry name" value="DUF4139 DOMAIN-CONTAINING PROTEIN"/>
    <property type="match status" value="1"/>
</dbReference>
<keyword evidence="1" id="KW-0732">Signal</keyword>
<dbReference type="PANTHER" id="PTHR31005:SF8">
    <property type="entry name" value="DUF4139 DOMAIN-CONTAINING PROTEIN"/>
    <property type="match status" value="1"/>
</dbReference>
<dbReference type="InterPro" id="IPR025554">
    <property type="entry name" value="DUF4140"/>
</dbReference>
<evidence type="ECO:0000313" key="4">
    <source>
        <dbReference type="EMBL" id="OAT46926.1"/>
    </source>
</evidence>
<evidence type="ECO:0000259" key="2">
    <source>
        <dbReference type="Pfam" id="PF13598"/>
    </source>
</evidence>
<feature type="chain" id="PRO_5042568669" description="DUF4139 domain-containing protein" evidence="1">
    <location>
        <begin position="25"/>
        <end position="546"/>
    </location>
</feature>
<dbReference type="Pfam" id="PF13598">
    <property type="entry name" value="DUF4139"/>
    <property type="match status" value="1"/>
</dbReference>
<dbReference type="InterPro" id="IPR011935">
    <property type="entry name" value="CHP02231"/>
</dbReference>
<dbReference type="RefSeq" id="WP_064719904.1">
    <property type="nucleotide sequence ID" value="NZ_LXEV01000022.1"/>
</dbReference>
<sequence length="546" mass="61438">MIKTNKLTQSLFLLSFVTASNAIANEQKIADELNIVYQDVKLNQATVFLRGAEIENSVTLNLAAGQSEVVLSNIANNIDQRSLAINLDNNDIIINSVNVKKIPIAPVYPAFITALMEQQKEINKKIEELNIDINVGDEQLALLKDKNFFGEQNTLSLEQSAQKLDFIRQKMATTLNQQRLNRDEIAKLTEKYEELNRQIEINAPIVAQEKTQIVISLGAAKNVTSKLRISYITPDAGWSPTYDIRSQGLDKPITLTYKADLIQNTGINWDKVKLVLTSTNPSGNIASPTLTPWYLSLYNDNAKFRNKSMAAPAPMMAEMSSDAIAVEGKMNKGVAQYVMTNNNGINVSHAIDLPYTIKNSTQPNSLVINQKDITANYQYLATPKLAEEVYLQAGVKEWETLNLLSGSANIYYMNNFVGNTYINTEELKEQLEIPLGIDKNIQISRINSEKTRKEPIFIGTSIELKESYQIKIRNMYNNPIKLIVYDQLPLSQENSINVTDAVYKEGVLNKETGEIKWNVELQPKQEKILLLNYTLSYPKNKYINGL</sequence>
<feature type="domain" description="DUF4139" evidence="2">
    <location>
        <begin position="227"/>
        <end position="539"/>
    </location>
</feature>
<comment type="caution">
    <text evidence="4">The sequence shown here is derived from an EMBL/GenBank/DDBJ whole genome shotgun (WGS) entry which is preliminary data.</text>
</comment>
<feature type="domain" description="DUF4140" evidence="3">
    <location>
        <begin position="45"/>
        <end position="143"/>
    </location>
</feature>
<dbReference type="Pfam" id="PF13600">
    <property type="entry name" value="DUF4140"/>
    <property type="match status" value="1"/>
</dbReference>
<evidence type="ECO:0008006" key="6">
    <source>
        <dbReference type="Google" id="ProtNLM"/>
    </source>
</evidence>
<gene>
    <name evidence="4" type="ORF">M997_1924</name>
</gene>
<keyword evidence="5" id="KW-1185">Reference proteome</keyword>
<accession>A0AAJ3LTQ0</accession>
<organism evidence="4 5">
    <name type="scientific">Proteus hauseri ATCC 700826</name>
    <dbReference type="NCBI Taxonomy" id="1354271"/>
    <lineage>
        <taxon>Bacteria</taxon>
        <taxon>Pseudomonadati</taxon>
        <taxon>Pseudomonadota</taxon>
        <taxon>Gammaproteobacteria</taxon>
        <taxon>Enterobacterales</taxon>
        <taxon>Morganellaceae</taxon>
        <taxon>Proteus</taxon>
    </lineage>
</organism>
<dbReference type="NCBIfam" id="TIGR02231">
    <property type="entry name" value="mucoidy inhibitor MuiA family protein"/>
    <property type="match status" value="1"/>
</dbReference>
<dbReference type="EMBL" id="LXEV01000022">
    <property type="protein sequence ID" value="OAT46926.1"/>
    <property type="molecule type" value="Genomic_DNA"/>
</dbReference>
<proteinExistence type="predicted"/>
<protein>
    <recommendedName>
        <fullName evidence="6">DUF4139 domain-containing protein</fullName>
    </recommendedName>
</protein>
<dbReference type="AlphaFoldDB" id="A0AAJ3LTQ0"/>
<evidence type="ECO:0000313" key="5">
    <source>
        <dbReference type="Proteomes" id="UP000078250"/>
    </source>
</evidence>
<dbReference type="Proteomes" id="UP000078250">
    <property type="component" value="Unassembled WGS sequence"/>
</dbReference>
<feature type="signal peptide" evidence="1">
    <location>
        <begin position="1"/>
        <end position="24"/>
    </location>
</feature>
<reference evidence="4 5" key="1">
    <citation type="submission" date="2016-04" db="EMBL/GenBank/DDBJ databases">
        <title>ATOL: Assembling a taxonomically balanced genome-scale reconstruction of the evolutionary history of the Enterobacteriaceae.</title>
        <authorList>
            <person name="Plunkett G.III."/>
            <person name="Neeno-Eckwall E.C."/>
            <person name="Glasner J.D."/>
            <person name="Perna N.T."/>
        </authorList>
    </citation>
    <scope>NUCLEOTIDE SEQUENCE [LARGE SCALE GENOMIC DNA]</scope>
    <source>
        <strain evidence="4 5">ATCC 700826</strain>
    </source>
</reference>